<evidence type="ECO:0000256" key="2">
    <source>
        <dbReference type="ARBA" id="ARBA00022917"/>
    </source>
</evidence>
<dbReference type="GO" id="GO:0003743">
    <property type="term" value="F:translation initiation factor activity"/>
    <property type="evidence" value="ECO:0007669"/>
    <property type="project" value="TreeGrafter"/>
</dbReference>
<dbReference type="GO" id="GO:0005525">
    <property type="term" value="F:GTP binding"/>
    <property type="evidence" value="ECO:0007669"/>
    <property type="project" value="UniProtKB-KW"/>
</dbReference>
<evidence type="ECO:0000313" key="4">
    <source>
        <dbReference type="EMBL" id="CAF4564644.1"/>
    </source>
</evidence>
<evidence type="ECO:0000313" key="5">
    <source>
        <dbReference type="EMBL" id="CAF4860943.1"/>
    </source>
</evidence>
<name>A0A8S3BUX5_9BILA</name>
<evidence type="ECO:0000313" key="6">
    <source>
        <dbReference type="EMBL" id="CAF4967165.1"/>
    </source>
</evidence>
<protein>
    <submittedName>
        <fullName evidence="5">Uncharacterized protein</fullName>
    </submittedName>
</protein>
<dbReference type="InterPro" id="IPR050543">
    <property type="entry name" value="eIF2G"/>
</dbReference>
<keyword evidence="3" id="KW-0342">GTP-binding</keyword>
<dbReference type="PANTHER" id="PTHR42854">
    <property type="entry name" value="EUKARYOTIC TRANSLATION INITIATION FACTOR 2 SUBUNIT 3 FAMILY MEMBER"/>
    <property type="match status" value="1"/>
</dbReference>
<dbReference type="GO" id="GO:0005829">
    <property type="term" value="C:cytosol"/>
    <property type="evidence" value="ECO:0007669"/>
    <property type="project" value="TreeGrafter"/>
</dbReference>
<keyword evidence="2" id="KW-0648">Protein biosynthesis</keyword>
<dbReference type="GO" id="GO:0005850">
    <property type="term" value="C:eukaryotic translation initiation factor 2 complex"/>
    <property type="evidence" value="ECO:0007669"/>
    <property type="project" value="TreeGrafter"/>
</dbReference>
<dbReference type="EMBL" id="CAJOBJ010195455">
    <property type="protein sequence ID" value="CAF4967165.1"/>
    <property type="molecule type" value="Genomic_DNA"/>
</dbReference>
<comment type="caution">
    <text evidence="5">The sequence shown here is derived from an EMBL/GenBank/DDBJ whole genome shotgun (WGS) entry which is preliminary data.</text>
</comment>
<dbReference type="EMBL" id="CAJOBI010163645">
    <property type="protein sequence ID" value="CAF4860943.1"/>
    <property type="molecule type" value="Genomic_DNA"/>
</dbReference>
<dbReference type="InterPro" id="IPR027417">
    <property type="entry name" value="P-loop_NTPase"/>
</dbReference>
<organism evidence="5 7">
    <name type="scientific">Rotaria magnacalcarata</name>
    <dbReference type="NCBI Taxonomy" id="392030"/>
    <lineage>
        <taxon>Eukaryota</taxon>
        <taxon>Metazoa</taxon>
        <taxon>Spiralia</taxon>
        <taxon>Gnathifera</taxon>
        <taxon>Rotifera</taxon>
        <taxon>Eurotatoria</taxon>
        <taxon>Bdelloidea</taxon>
        <taxon>Philodinida</taxon>
        <taxon>Philodinidae</taxon>
        <taxon>Rotaria</taxon>
    </lineage>
</organism>
<dbReference type="Proteomes" id="UP000681720">
    <property type="component" value="Unassembled WGS sequence"/>
</dbReference>
<keyword evidence="1" id="KW-0547">Nucleotide-binding</keyword>
<dbReference type="GO" id="GO:0001731">
    <property type="term" value="P:formation of translation preinitiation complex"/>
    <property type="evidence" value="ECO:0007669"/>
    <property type="project" value="TreeGrafter"/>
</dbReference>
<dbReference type="Gene3D" id="3.40.50.300">
    <property type="entry name" value="P-loop containing nucleotide triphosphate hydrolases"/>
    <property type="match status" value="1"/>
</dbReference>
<evidence type="ECO:0000256" key="3">
    <source>
        <dbReference type="ARBA" id="ARBA00023134"/>
    </source>
</evidence>
<dbReference type="GO" id="GO:0000049">
    <property type="term" value="F:tRNA binding"/>
    <property type="evidence" value="ECO:0007669"/>
    <property type="project" value="TreeGrafter"/>
</dbReference>
<dbReference type="AlphaFoldDB" id="A0A8S3BUX5"/>
<sequence>IHLKILAANEFCPQPQTYEHLAAVNIMNLKSILILQNKIDLVGQVKAEVQCEQIKSFIQG</sequence>
<reference evidence="5" key="1">
    <citation type="submission" date="2021-02" db="EMBL/GenBank/DDBJ databases">
        <authorList>
            <person name="Nowell W R."/>
        </authorList>
    </citation>
    <scope>NUCLEOTIDE SEQUENCE</scope>
</reference>
<accession>A0A8S3BUX5</accession>
<dbReference type="SUPFAM" id="SSF52540">
    <property type="entry name" value="P-loop containing nucleoside triphosphate hydrolases"/>
    <property type="match status" value="1"/>
</dbReference>
<proteinExistence type="predicted"/>
<evidence type="ECO:0000256" key="1">
    <source>
        <dbReference type="ARBA" id="ARBA00022741"/>
    </source>
</evidence>
<dbReference type="Proteomes" id="UP000676336">
    <property type="component" value="Unassembled WGS sequence"/>
</dbReference>
<dbReference type="PANTHER" id="PTHR42854:SF3">
    <property type="entry name" value="EUKARYOTIC TRANSLATION INITIATION FACTOR 2 SUBUNIT 3-RELATED"/>
    <property type="match status" value="1"/>
</dbReference>
<gene>
    <name evidence="6" type="ORF">GIL414_LOCUS55203</name>
    <name evidence="4" type="ORF">SMN809_LOCUS37594</name>
    <name evidence="5" type="ORF">SMN809_LOCUS49855</name>
</gene>
<dbReference type="EMBL" id="CAJOBI010095903">
    <property type="protein sequence ID" value="CAF4564644.1"/>
    <property type="molecule type" value="Genomic_DNA"/>
</dbReference>
<feature type="non-terminal residue" evidence="5">
    <location>
        <position position="1"/>
    </location>
</feature>
<evidence type="ECO:0000313" key="7">
    <source>
        <dbReference type="Proteomes" id="UP000676336"/>
    </source>
</evidence>